<dbReference type="Proteomes" id="UP001242480">
    <property type="component" value="Unassembled WGS sequence"/>
</dbReference>
<name>A0ABU0JI43_9HYPH</name>
<dbReference type="Gene3D" id="3.40.50.150">
    <property type="entry name" value="Vaccinia Virus protein VP39"/>
    <property type="match status" value="1"/>
</dbReference>
<dbReference type="GO" id="GO:0032259">
    <property type="term" value="P:methylation"/>
    <property type="evidence" value="ECO:0007669"/>
    <property type="project" value="UniProtKB-KW"/>
</dbReference>
<accession>A0ABU0JI43</accession>
<sequence length="266" mass="29384">MSNDDEIMALLARWDRQQEGYIRQREERFEVMFQVLDSALGDAFTVIDAACGPGSLSRRLLDRFPSARVIAVDADVMLLDMARVALAGDGDRARVVEADLSDASWGERALEAAAALGAARPAALVSTTALHWLSPGALAEFYGVAGELLAPGGIVMNGDHMRFDSRWPTLAKVAKSTRQRIEREAVAKGEDDWDAWWERAERIPRLAGLKARRDAFFAARPPKRRTSGDDCSVDFHVAALRHAGFAETGTVWQQLDNYVVFGRRPE</sequence>
<comment type="caution">
    <text evidence="2">The sequence shown here is derived from an EMBL/GenBank/DDBJ whole genome shotgun (WGS) entry which is preliminary data.</text>
</comment>
<evidence type="ECO:0000259" key="1">
    <source>
        <dbReference type="Pfam" id="PF13649"/>
    </source>
</evidence>
<proteinExistence type="predicted"/>
<dbReference type="Pfam" id="PF13649">
    <property type="entry name" value="Methyltransf_25"/>
    <property type="match status" value="1"/>
</dbReference>
<keyword evidence="3" id="KW-1185">Reference proteome</keyword>
<reference evidence="2 3" key="1">
    <citation type="submission" date="2023-07" db="EMBL/GenBank/DDBJ databases">
        <title>Genomic Encyclopedia of Type Strains, Phase IV (KMG-IV): sequencing the most valuable type-strain genomes for metagenomic binning, comparative biology and taxonomic classification.</title>
        <authorList>
            <person name="Goeker M."/>
        </authorList>
    </citation>
    <scope>NUCLEOTIDE SEQUENCE [LARGE SCALE GENOMIC DNA]</scope>
    <source>
        <strain evidence="2 3">DSM 19619</strain>
    </source>
</reference>
<dbReference type="InterPro" id="IPR029063">
    <property type="entry name" value="SAM-dependent_MTases_sf"/>
</dbReference>
<dbReference type="RefSeq" id="WP_307282781.1">
    <property type="nucleotide sequence ID" value="NZ_JAUSVX010000019.1"/>
</dbReference>
<gene>
    <name evidence="2" type="ORF">QO011_007000</name>
</gene>
<protein>
    <submittedName>
        <fullName evidence="2">SAM-dependent methyltransferase</fullName>
    </submittedName>
</protein>
<organism evidence="2 3">
    <name type="scientific">Labrys wisconsinensis</name>
    <dbReference type="NCBI Taxonomy" id="425677"/>
    <lineage>
        <taxon>Bacteria</taxon>
        <taxon>Pseudomonadati</taxon>
        <taxon>Pseudomonadota</taxon>
        <taxon>Alphaproteobacteria</taxon>
        <taxon>Hyphomicrobiales</taxon>
        <taxon>Xanthobacteraceae</taxon>
        <taxon>Labrys</taxon>
    </lineage>
</organism>
<dbReference type="InterPro" id="IPR041698">
    <property type="entry name" value="Methyltransf_25"/>
</dbReference>
<keyword evidence="2" id="KW-0489">Methyltransferase</keyword>
<dbReference type="GO" id="GO:0008168">
    <property type="term" value="F:methyltransferase activity"/>
    <property type="evidence" value="ECO:0007669"/>
    <property type="project" value="UniProtKB-KW"/>
</dbReference>
<evidence type="ECO:0000313" key="3">
    <source>
        <dbReference type="Proteomes" id="UP001242480"/>
    </source>
</evidence>
<dbReference type="EMBL" id="JAUSVX010000019">
    <property type="protein sequence ID" value="MDQ0473961.1"/>
    <property type="molecule type" value="Genomic_DNA"/>
</dbReference>
<keyword evidence="2" id="KW-0808">Transferase</keyword>
<feature type="domain" description="Methyltransferase" evidence="1">
    <location>
        <begin position="46"/>
        <end position="153"/>
    </location>
</feature>
<dbReference type="SUPFAM" id="SSF53335">
    <property type="entry name" value="S-adenosyl-L-methionine-dependent methyltransferases"/>
    <property type="match status" value="1"/>
</dbReference>
<dbReference type="CDD" id="cd02440">
    <property type="entry name" value="AdoMet_MTases"/>
    <property type="match status" value="1"/>
</dbReference>
<evidence type="ECO:0000313" key="2">
    <source>
        <dbReference type="EMBL" id="MDQ0473961.1"/>
    </source>
</evidence>